<dbReference type="CDD" id="cd00200">
    <property type="entry name" value="WD40"/>
    <property type="match status" value="1"/>
</dbReference>
<dbReference type="PROSITE" id="PS00678">
    <property type="entry name" value="WD_REPEATS_1"/>
    <property type="match status" value="1"/>
</dbReference>
<dbReference type="SUPFAM" id="SSF50978">
    <property type="entry name" value="WD40 repeat-like"/>
    <property type="match status" value="1"/>
</dbReference>
<evidence type="ECO:0000256" key="2">
    <source>
        <dbReference type="ARBA" id="ARBA00022737"/>
    </source>
</evidence>
<comment type="caution">
    <text evidence="4">The sequence shown here is derived from an EMBL/GenBank/DDBJ whole genome shotgun (WGS) entry which is preliminary data.</text>
</comment>
<dbReference type="EMBL" id="JXLN01011898">
    <property type="protein sequence ID" value="KPM07792.1"/>
    <property type="molecule type" value="Genomic_DNA"/>
</dbReference>
<dbReference type="Proteomes" id="UP000616769">
    <property type="component" value="Unassembled WGS sequence"/>
</dbReference>
<keyword evidence="1" id="KW-0853">WD repeat</keyword>
<dbReference type="PROSITE" id="PS50294">
    <property type="entry name" value="WD_REPEATS_REGION"/>
    <property type="match status" value="2"/>
</dbReference>
<organism evidence="4 5">
    <name type="scientific">Sarcoptes scabiei</name>
    <name type="common">Itch mite</name>
    <name type="synonym">Acarus scabiei</name>
    <dbReference type="NCBI Taxonomy" id="52283"/>
    <lineage>
        <taxon>Eukaryota</taxon>
        <taxon>Metazoa</taxon>
        <taxon>Ecdysozoa</taxon>
        <taxon>Arthropoda</taxon>
        <taxon>Chelicerata</taxon>
        <taxon>Arachnida</taxon>
        <taxon>Acari</taxon>
        <taxon>Acariformes</taxon>
        <taxon>Sarcoptiformes</taxon>
        <taxon>Astigmata</taxon>
        <taxon>Psoroptidia</taxon>
        <taxon>Sarcoptoidea</taxon>
        <taxon>Sarcoptidae</taxon>
        <taxon>Sarcoptinae</taxon>
        <taxon>Sarcoptes</taxon>
    </lineage>
</organism>
<dbReference type="PANTHER" id="PTHR44019">
    <property type="entry name" value="WD REPEAT-CONTAINING PROTEIN 55"/>
    <property type="match status" value="1"/>
</dbReference>
<dbReference type="InterPro" id="IPR050505">
    <property type="entry name" value="WDR55/POC1"/>
</dbReference>
<evidence type="ECO:0000256" key="3">
    <source>
        <dbReference type="ARBA" id="ARBA00037984"/>
    </source>
</evidence>
<dbReference type="InterPro" id="IPR020472">
    <property type="entry name" value="WD40_PAC1"/>
</dbReference>
<evidence type="ECO:0000256" key="1">
    <source>
        <dbReference type="ARBA" id="ARBA00022574"/>
    </source>
</evidence>
<accession>A0A132AA06</accession>
<proteinExistence type="inferred from homology"/>
<evidence type="ECO:0000313" key="5">
    <source>
        <dbReference type="Proteomes" id="UP000616769"/>
    </source>
</evidence>
<dbReference type="InterPro" id="IPR036322">
    <property type="entry name" value="WD40_repeat_dom_sf"/>
</dbReference>
<keyword evidence="2" id="KW-0677">Repeat</keyword>
<reference evidence="4 5" key="1">
    <citation type="journal article" date="2015" name="Parasit. Vectors">
        <title>Draft genome of the scabies mite.</title>
        <authorList>
            <person name="Rider S.D.Jr."/>
            <person name="Morgan M.S."/>
            <person name="Arlian L.G."/>
        </authorList>
    </citation>
    <scope>NUCLEOTIDE SEQUENCE [LARGE SCALE GENOMIC DNA]</scope>
    <source>
        <strain evidence="4">Arlian Lab</strain>
    </source>
</reference>
<name>A0A132AA06_SARSC</name>
<dbReference type="Pfam" id="PF00400">
    <property type="entry name" value="WD40"/>
    <property type="match status" value="5"/>
</dbReference>
<dbReference type="InterPro" id="IPR019775">
    <property type="entry name" value="WD40_repeat_CS"/>
</dbReference>
<comment type="similarity">
    <text evidence="3">Belongs to the WD repeat POC1 family.</text>
</comment>
<dbReference type="InterPro" id="IPR001680">
    <property type="entry name" value="WD40_rpt"/>
</dbReference>
<gene>
    <name evidence="4" type="ORF">QR98_0062970</name>
</gene>
<dbReference type="SMART" id="SM00320">
    <property type="entry name" value="WD40"/>
    <property type="match status" value="5"/>
</dbReference>
<dbReference type="Gene3D" id="2.130.10.10">
    <property type="entry name" value="YVTN repeat-like/Quinoprotein amine dehydrogenase"/>
    <property type="match status" value="2"/>
</dbReference>
<dbReference type="PRINTS" id="PR00320">
    <property type="entry name" value="GPROTEINBRPT"/>
</dbReference>
<dbReference type="PROSITE" id="PS50082">
    <property type="entry name" value="WD_REPEATS_2"/>
    <property type="match status" value="6"/>
</dbReference>
<dbReference type="AlphaFoldDB" id="A0A132AA06"/>
<evidence type="ECO:0000313" key="4">
    <source>
        <dbReference type="EMBL" id="KPM07792.1"/>
    </source>
</evidence>
<dbReference type="InterPro" id="IPR015943">
    <property type="entry name" value="WD40/YVTN_repeat-like_dom_sf"/>
</dbReference>
<sequence length="380" mass="42893">MVTGSKDCTVRLWRTDERQTSNDGNITSESIIYRCHKSPINCVDISPDETQFCTASDDQTVKIWSCSCANKIITTLNNGHSNWIRHARFSKLNPNLLASSGDDGVICIWDCRSKETAIQLTSKRRSTHFLSVQWHPTCEYVIASSSSDCLIRIWDLRYEKTIQFYQVHNSIVSSSDFHPSGNYLISSSLDQTCKIIDVFEGRTLFTLKAHTGPVNCVSFSSDGKYFASAGQDHVVLLWRSNLPNKKDDKFVEDCDSIDVDVNEKNPINDFNKSSSNKNTHKETKIKQLKKSLDEDRLASSKLLSTKNNLIRNDLSDLNGKLSIDSISASSPTSNGFHLQESSIEILKCVLQQLETITDSILQIDQRLTMLEDKFKRQSIS</sequence>
<dbReference type="PANTHER" id="PTHR44019:SF8">
    <property type="entry name" value="POC1 CENTRIOLAR PROTEIN HOMOLOG"/>
    <property type="match status" value="1"/>
</dbReference>
<protein>
    <submittedName>
        <fullName evidence="4">WD domain containing protein 16</fullName>
    </submittedName>
</protein>
<dbReference type="OrthoDB" id="10264588at2759"/>
<dbReference type="VEuPathDB" id="VectorBase:SSCA005867"/>